<dbReference type="EMBL" id="RFFI01000204">
    <property type="protein sequence ID" value="RMI02853.1"/>
    <property type="molecule type" value="Genomic_DNA"/>
</dbReference>
<dbReference type="AlphaFoldDB" id="A0A3M2IUA5"/>
<keyword evidence="2" id="KW-0812">Transmembrane</keyword>
<protein>
    <submittedName>
        <fullName evidence="3">Glycosyltransferase</fullName>
    </submittedName>
</protein>
<dbReference type="SUPFAM" id="SSF53448">
    <property type="entry name" value="Nucleotide-diphospho-sugar transferases"/>
    <property type="match status" value="1"/>
</dbReference>
<dbReference type="InterPro" id="IPR029044">
    <property type="entry name" value="Nucleotide-diphossugar_trans"/>
</dbReference>
<keyword evidence="3" id="KW-0808">Transferase</keyword>
<evidence type="ECO:0000256" key="2">
    <source>
        <dbReference type="SAM" id="Phobius"/>
    </source>
</evidence>
<dbReference type="Gene3D" id="3.90.550.10">
    <property type="entry name" value="Spore Coat Polysaccharide Biosynthesis Protein SpsA, Chain A"/>
    <property type="match status" value="1"/>
</dbReference>
<feature type="transmembrane region" description="Helical" evidence="2">
    <location>
        <begin position="291"/>
        <end position="309"/>
    </location>
</feature>
<dbReference type="GO" id="GO:0016740">
    <property type="term" value="F:transferase activity"/>
    <property type="evidence" value="ECO:0007669"/>
    <property type="project" value="UniProtKB-KW"/>
</dbReference>
<evidence type="ECO:0000313" key="3">
    <source>
        <dbReference type="EMBL" id="RMI02853.1"/>
    </source>
</evidence>
<organism evidence="3 4">
    <name type="scientific">Cellulomonas triticagri</name>
    <dbReference type="NCBI Taxonomy" id="2483352"/>
    <lineage>
        <taxon>Bacteria</taxon>
        <taxon>Bacillati</taxon>
        <taxon>Actinomycetota</taxon>
        <taxon>Actinomycetes</taxon>
        <taxon>Micrococcales</taxon>
        <taxon>Cellulomonadaceae</taxon>
        <taxon>Cellulomonas</taxon>
    </lineage>
</organism>
<dbReference type="InterPro" id="IPR050834">
    <property type="entry name" value="Glycosyltransf_2"/>
</dbReference>
<dbReference type="PANTHER" id="PTHR43685">
    <property type="entry name" value="GLYCOSYLTRANSFERASE"/>
    <property type="match status" value="1"/>
</dbReference>
<name>A0A3M2IUA5_9CELL</name>
<dbReference type="OrthoDB" id="3734530at2"/>
<sequence>MSDTTHAGAPATGSLSTPAPVTAVVVARGATAFLPTTLRALAAQTRAPARVLLVDAGERPDPALAGVLRDAGLPAGSSTLLTAPGARTFGDAVRTAVGGADLPGTWLWLLHDDSAPEPAALSELVRAVQAAPSVGVAGVKQRTWTAPARLLEVGVRTSRSGRRMTDVEPGEVDQGQHDGREDVLGVGLAGALVRRDVWDELGGTDPALGPFGDGLDLSRRARLAGHRVLVVPSAVVRHAQAGYHGLRDHPEEPVVDLDADGEPDAADPRRSYAARRTALLHLRLASAPLPLLPLVAVMAVLAGAIRVVVRIATKEPVLAAAEVIAPLRALARPAAVAR</sequence>
<keyword evidence="2" id="KW-1133">Transmembrane helix</keyword>
<evidence type="ECO:0000256" key="1">
    <source>
        <dbReference type="SAM" id="MobiDB-lite"/>
    </source>
</evidence>
<feature type="region of interest" description="Disordered" evidence="1">
    <location>
        <begin position="160"/>
        <end position="179"/>
    </location>
</feature>
<comment type="caution">
    <text evidence="3">The sequence shown here is derived from an EMBL/GenBank/DDBJ whole genome shotgun (WGS) entry which is preliminary data.</text>
</comment>
<reference evidence="3 4" key="1">
    <citation type="submission" date="2018-10" db="EMBL/GenBank/DDBJ databases">
        <title>Isolation, diversity and antifungal activity of actinobacteria from wheat.</title>
        <authorList>
            <person name="Han C."/>
        </authorList>
    </citation>
    <scope>NUCLEOTIDE SEQUENCE [LARGE SCALE GENOMIC DNA]</scope>
    <source>
        <strain evidence="3 4">NEAU-YY56</strain>
    </source>
</reference>
<gene>
    <name evidence="3" type="ORF">EBM89_19975</name>
</gene>
<feature type="non-terminal residue" evidence="3">
    <location>
        <position position="338"/>
    </location>
</feature>
<dbReference type="RefSeq" id="WP_122151326.1">
    <property type="nucleotide sequence ID" value="NZ_RFFI01000204.1"/>
</dbReference>
<dbReference type="Proteomes" id="UP000269289">
    <property type="component" value="Unassembled WGS sequence"/>
</dbReference>
<accession>A0A3M2IUA5</accession>
<dbReference type="PANTHER" id="PTHR43685:SF3">
    <property type="entry name" value="SLR2126 PROTEIN"/>
    <property type="match status" value="1"/>
</dbReference>
<keyword evidence="4" id="KW-1185">Reference proteome</keyword>
<keyword evidence="2" id="KW-0472">Membrane</keyword>
<evidence type="ECO:0000313" key="4">
    <source>
        <dbReference type="Proteomes" id="UP000269289"/>
    </source>
</evidence>
<proteinExistence type="predicted"/>
<dbReference type="Pfam" id="PF13641">
    <property type="entry name" value="Glyco_tranf_2_3"/>
    <property type="match status" value="1"/>
</dbReference>